<feature type="region of interest" description="Disordered" evidence="2">
    <location>
        <begin position="1"/>
        <end position="32"/>
    </location>
</feature>
<feature type="domain" description="Zn(2)-C6 fungal-type" evidence="3">
    <location>
        <begin position="32"/>
        <end position="62"/>
    </location>
</feature>
<dbReference type="AlphaFoldDB" id="A0A9P9D9K4"/>
<dbReference type="SUPFAM" id="SSF57701">
    <property type="entry name" value="Zn2/Cys6 DNA-binding domain"/>
    <property type="match status" value="1"/>
</dbReference>
<organism evidence="4 5">
    <name type="scientific">Dendryphion nanum</name>
    <dbReference type="NCBI Taxonomy" id="256645"/>
    <lineage>
        <taxon>Eukaryota</taxon>
        <taxon>Fungi</taxon>
        <taxon>Dikarya</taxon>
        <taxon>Ascomycota</taxon>
        <taxon>Pezizomycotina</taxon>
        <taxon>Dothideomycetes</taxon>
        <taxon>Pleosporomycetidae</taxon>
        <taxon>Pleosporales</taxon>
        <taxon>Torulaceae</taxon>
        <taxon>Dendryphion</taxon>
    </lineage>
</organism>
<dbReference type="InterPro" id="IPR001138">
    <property type="entry name" value="Zn2Cys6_DnaBD"/>
</dbReference>
<dbReference type="Proteomes" id="UP000700596">
    <property type="component" value="Unassembled WGS sequence"/>
</dbReference>
<dbReference type="OrthoDB" id="416217at2759"/>
<evidence type="ECO:0000313" key="5">
    <source>
        <dbReference type="Proteomes" id="UP000700596"/>
    </source>
</evidence>
<dbReference type="EMBL" id="JAGMWT010000016">
    <property type="protein sequence ID" value="KAH7115213.1"/>
    <property type="molecule type" value="Genomic_DNA"/>
</dbReference>
<dbReference type="PROSITE" id="PS50048">
    <property type="entry name" value="ZN2_CY6_FUNGAL_2"/>
    <property type="match status" value="1"/>
</dbReference>
<feature type="region of interest" description="Disordered" evidence="2">
    <location>
        <begin position="80"/>
        <end position="119"/>
    </location>
</feature>
<feature type="compositionally biased region" description="Low complexity" evidence="2">
    <location>
        <begin position="1"/>
        <end position="17"/>
    </location>
</feature>
<comment type="caution">
    <text evidence="4">The sequence shown here is derived from an EMBL/GenBank/DDBJ whole genome shotgun (WGS) entry which is preliminary data.</text>
</comment>
<evidence type="ECO:0000256" key="2">
    <source>
        <dbReference type="SAM" id="MobiDB-lite"/>
    </source>
</evidence>
<evidence type="ECO:0000259" key="3">
    <source>
        <dbReference type="PROSITE" id="PS50048"/>
    </source>
</evidence>
<dbReference type="SMART" id="SM00066">
    <property type="entry name" value="GAL4"/>
    <property type="match status" value="1"/>
</dbReference>
<dbReference type="CDD" id="cd00067">
    <property type="entry name" value="GAL4"/>
    <property type="match status" value="1"/>
</dbReference>
<name>A0A9P9D9K4_9PLEO</name>
<dbReference type="PANTHER" id="PTHR47657">
    <property type="entry name" value="STEROL REGULATORY ELEMENT-BINDING PROTEIN ECM22"/>
    <property type="match status" value="1"/>
</dbReference>
<keyword evidence="5" id="KW-1185">Reference proteome</keyword>
<dbReference type="InterPro" id="IPR036864">
    <property type="entry name" value="Zn2-C6_fun-type_DNA-bd_sf"/>
</dbReference>
<evidence type="ECO:0000313" key="4">
    <source>
        <dbReference type="EMBL" id="KAH7115213.1"/>
    </source>
</evidence>
<dbReference type="PANTHER" id="PTHR47657:SF11">
    <property type="entry name" value="FINGER DOMAIN PROTEIN, PUTATIVE (AFU_ORTHOLOGUE AFUA_1G01650)-RELATED"/>
    <property type="match status" value="1"/>
</dbReference>
<accession>A0A9P9D9K4</accession>
<dbReference type="GO" id="GO:0008270">
    <property type="term" value="F:zinc ion binding"/>
    <property type="evidence" value="ECO:0007669"/>
    <property type="project" value="InterPro"/>
</dbReference>
<proteinExistence type="predicted"/>
<dbReference type="Pfam" id="PF00172">
    <property type="entry name" value="Zn_clus"/>
    <property type="match status" value="1"/>
</dbReference>
<dbReference type="PROSITE" id="PS00463">
    <property type="entry name" value="ZN2_CY6_FUNGAL_1"/>
    <property type="match status" value="1"/>
</dbReference>
<protein>
    <recommendedName>
        <fullName evidence="3">Zn(2)-C6 fungal-type domain-containing protein</fullName>
    </recommendedName>
</protein>
<evidence type="ECO:0000256" key="1">
    <source>
        <dbReference type="ARBA" id="ARBA00023242"/>
    </source>
</evidence>
<dbReference type="Gene3D" id="4.10.240.10">
    <property type="entry name" value="Zn(2)-C6 fungal-type DNA-binding domain"/>
    <property type="match status" value="1"/>
</dbReference>
<gene>
    <name evidence="4" type="ORF">B0J11DRAFT_127104</name>
</gene>
<dbReference type="InterPro" id="IPR052400">
    <property type="entry name" value="Zn2-C6_fungal_TF"/>
</dbReference>
<reference evidence="4" key="1">
    <citation type="journal article" date="2021" name="Nat. Commun.">
        <title>Genetic determinants of endophytism in the Arabidopsis root mycobiome.</title>
        <authorList>
            <person name="Mesny F."/>
            <person name="Miyauchi S."/>
            <person name="Thiergart T."/>
            <person name="Pickel B."/>
            <person name="Atanasova L."/>
            <person name="Karlsson M."/>
            <person name="Huettel B."/>
            <person name="Barry K.W."/>
            <person name="Haridas S."/>
            <person name="Chen C."/>
            <person name="Bauer D."/>
            <person name="Andreopoulos W."/>
            <person name="Pangilinan J."/>
            <person name="LaButti K."/>
            <person name="Riley R."/>
            <person name="Lipzen A."/>
            <person name="Clum A."/>
            <person name="Drula E."/>
            <person name="Henrissat B."/>
            <person name="Kohler A."/>
            <person name="Grigoriev I.V."/>
            <person name="Martin F.M."/>
            <person name="Hacquard S."/>
        </authorList>
    </citation>
    <scope>NUCLEOTIDE SEQUENCE</scope>
    <source>
        <strain evidence="4">MPI-CAGE-CH-0243</strain>
    </source>
</reference>
<feature type="compositionally biased region" description="Basic residues" evidence="2">
    <location>
        <begin position="21"/>
        <end position="31"/>
    </location>
</feature>
<dbReference type="GO" id="GO:0000981">
    <property type="term" value="F:DNA-binding transcription factor activity, RNA polymerase II-specific"/>
    <property type="evidence" value="ECO:0007669"/>
    <property type="project" value="InterPro"/>
</dbReference>
<keyword evidence="1" id="KW-0539">Nucleus</keyword>
<sequence>MAPERGQSRRSPSSSQDPPERKRRAHAKSRKGCGNCKLRRVKCDETRPECEKCLAFGVSCNYDGRTASLDLSTQGSFQVVLSAPPTPSPESGNRAASEQRELSSPDYDAAQPSSSVSPNQTDVAMLYGAPWAEPADAQAHQGPAYWTLSPTDMDTLRRFRERTILTIGPTSSVSQTASIMSDLALTYPFLTHTMLSLTLMHDAHLAPSHSPSLAASPTSASLHHWNIATTLFNRVLSRPIDLSSRDALWATAILFGIAGIAYVESTNPSLAWPLKQTDSNDFNWLRLSDGKKAIWRIADPLRPDSAFSSVAGANLDSAQMLPVWIQENDFRGLDKDEELRLVFGITPNSTIDNNPYHLSLLILARLRLTPPTQDHVITYLLFIGHMGNGFRDLLEVKDPRAVLLMGWFYKLLENSEVWWLRRRAETEGVGVHIWLQTHHSGERGLARLFERLVGVTQVQ</sequence>